<evidence type="ECO:0000256" key="2">
    <source>
        <dbReference type="ARBA" id="ARBA00022980"/>
    </source>
</evidence>
<dbReference type="AlphaFoldDB" id="A0A2M7R7A8"/>
<dbReference type="GO" id="GO:0003735">
    <property type="term" value="F:structural constituent of ribosome"/>
    <property type="evidence" value="ECO:0007669"/>
    <property type="project" value="InterPro"/>
</dbReference>
<comment type="caution">
    <text evidence="6">The sequence shown here is derived from an EMBL/GenBank/DDBJ whole genome shotgun (WGS) entry which is preliminary data.</text>
</comment>
<dbReference type="GO" id="GO:0006412">
    <property type="term" value="P:translation"/>
    <property type="evidence" value="ECO:0007669"/>
    <property type="project" value="InterPro"/>
</dbReference>
<dbReference type="Pfam" id="PF01016">
    <property type="entry name" value="Ribosomal_L27"/>
    <property type="match status" value="1"/>
</dbReference>
<protein>
    <recommendedName>
        <fullName evidence="4">Large ribosomal subunit protein bL27</fullName>
    </recommendedName>
    <alternativeName>
        <fullName evidence="5">50S ribosomal protein L27</fullName>
    </alternativeName>
</protein>
<dbReference type="Proteomes" id="UP000230767">
    <property type="component" value="Unassembled WGS sequence"/>
</dbReference>
<dbReference type="FunFam" id="2.40.50.100:FF:000020">
    <property type="entry name" value="50S ribosomal protein L27"/>
    <property type="match status" value="1"/>
</dbReference>
<keyword evidence="3" id="KW-0687">Ribonucleoprotein</keyword>
<dbReference type="PROSITE" id="PS00831">
    <property type="entry name" value="RIBOSOMAL_L27"/>
    <property type="match status" value="1"/>
</dbReference>
<evidence type="ECO:0000313" key="7">
    <source>
        <dbReference type="Proteomes" id="UP000230767"/>
    </source>
</evidence>
<evidence type="ECO:0000256" key="5">
    <source>
        <dbReference type="ARBA" id="ARBA00035477"/>
    </source>
</evidence>
<gene>
    <name evidence="6" type="ORF">COY73_01035</name>
</gene>
<keyword evidence="2 6" id="KW-0689">Ribosomal protein</keyword>
<dbReference type="PRINTS" id="PR00063">
    <property type="entry name" value="RIBOSOMALL27"/>
</dbReference>
<dbReference type="GO" id="GO:0005840">
    <property type="term" value="C:ribosome"/>
    <property type="evidence" value="ECO:0007669"/>
    <property type="project" value="UniProtKB-KW"/>
</dbReference>
<name>A0A2M7R7A8_9BACT</name>
<dbReference type="PANTHER" id="PTHR15893">
    <property type="entry name" value="RIBOSOMAL PROTEIN L27"/>
    <property type="match status" value="1"/>
</dbReference>
<evidence type="ECO:0000313" key="6">
    <source>
        <dbReference type="EMBL" id="PIY89402.1"/>
    </source>
</evidence>
<dbReference type="SUPFAM" id="SSF110324">
    <property type="entry name" value="Ribosomal L27 protein-like"/>
    <property type="match status" value="1"/>
</dbReference>
<accession>A0A2M7R7A8</accession>
<dbReference type="InterPro" id="IPR001684">
    <property type="entry name" value="Ribosomal_bL27"/>
</dbReference>
<dbReference type="NCBIfam" id="TIGR00062">
    <property type="entry name" value="L27"/>
    <property type="match status" value="1"/>
</dbReference>
<reference evidence="7" key="1">
    <citation type="submission" date="2017-09" db="EMBL/GenBank/DDBJ databases">
        <title>Depth-based differentiation of microbial function through sediment-hosted aquifers and enrichment of novel symbionts in the deep terrestrial subsurface.</title>
        <authorList>
            <person name="Probst A.J."/>
            <person name="Ladd B."/>
            <person name="Jarett J.K."/>
            <person name="Geller-Mcgrath D.E."/>
            <person name="Sieber C.M.K."/>
            <person name="Emerson J.B."/>
            <person name="Anantharaman K."/>
            <person name="Thomas B.C."/>
            <person name="Malmstrom R."/>
            <person name="Stieglmeier M."/>
            <person name="Klingl A."/>
            <person name="Woyke T."/>
            <person name="Ryan C.M."/>
            <person name="Banfield J.F."/>
        </authorList>
    </citation>
    <scope>NUCLEOTIDE SEQUENCE [LARGE SCALE GENOMIC DNA]</scope>
</reference>
<evidence type="ECO:0000256" key="1">
    <source>
        <dbReference type="ARBA" id="ARBA00010797"/>
    </source>
</evidence>
<sequence length="97" mass="10871">MAKTKATGATRLGRDSLPKYLGVKLYEGQKAKPGMVIIRQRGTKFLPGKNVKRGSDDTLYALKEGVVKFGTKRKKRFDNSQRIAKIVSVESRQTRES</sequence>
<dbReference type="PANTHER" id="PTHR15893:SF0">
    <property type="entry name" value="LARGE RIBOSOMAL SUBUNIT PROTEIN BL27M"/>
    <property type="match status" value="1"/>
</dbReference>
<evidence type="ECO:0000256" key="3">
    <source>
        <dbReference type="ARBA" id="ARBA00023274"/>
    </source>
</evidence>
<proteinExistence type="inferred from homology"/>
<dbReference type="InterPro" id="IPR018261">
    <property type="entry name" value="Ribosomal_bL27_CS"/>
</dbReference>
<dbReference type="Gene3D" id="2.40.50.100">
    <property type="match status" value="1"/>
</dbReference>
<organism evidence="6 7">
    <name type="scientific">Candidatus Nealsonbacteria bacterium CG_4_10_14_0_8_um_filter_37_14</name>
    <dbReference type="NCBI Taxonomy" id="1974684"/>
    <lineage>
        <taxon>Bacteria</taxon>
        <taxon>Candidatus Nealsoniibacteriota</taxon>
    </lineage>
</organism>
<dbReference type="GO" id="GO:1990904">
    <property type="term" value="C:ribonucleoprotein complex"/>
    <property type="evidence" value="ECO:0007669"/>
    <property type="project" value="UniProtKB-KW"/>
</dbReference>
<dbReference type="EMBL" id="PFLW01000026">
    <property type="protein sequence ID" value="PIY89402.1"/>
    <property type="molecule type" value="Genomic_DNA"/>
</dbReference>
<evidence type="ECO:0000256" key="4">
    <source>
        <dbReference type="ARBA" id="ARBA00035175"/>
    </source>
</evidence>
<comment type="similarity">
    <text evidence="1">Belongs to the bacterial ribosomal protein bL27 family.</text>
</comment>